<dbReference type="STRING" id="156976.AK829_11175"/>
<evidence type="ECO:0000256" key="2">
    <source>
        <dbReference type="SAM" id="Phobius"/>
    </source>
</evidence>
<reference evidence="3 4" key="1">
    <citation type="submission" date="2015-08" db="EMBL/GenBank/DDBJ databases">
        <authorList>
            <person name="Babu N.S."/>
            <person name="Beckwith C.J."/>
            <person name="Beseler K.G."/>
            <person name="Brison A."/>
            <person name="Carone J.V."/>
            <person name="Caskin T.P."/>
            <person name="Diamond M."/>
            <person name="Durham M.E."/>
            <person name="Foxe J.M."/>
            <person name="Go M."/>
            <person name="Henderson B.A."/>
            <person name="Jones I.B."/>
            <person name="McGettigan J.A."/>
            <person name="Micheletti S.J."/>
            <person name="Nasrallah M.E."/>
            <person name="Ortiz D."/>
            <person name="Piller C.R."/>
            <person name="Privatt S.R."/>
            <person name="Schneider S.L."/>
            <person name="Sharp S."/>
            <person name="Smith T.C."/>
            <person name="Stanton J.D."/>
            <person name="Ullery H.E."/>
            <person name="Wilson R.J."/>
            <person name="Serrano M.G."/>
            <person name="Buck G."/>
            <person name="Lee V."/>
            <person name="Wang Y."/>
            <person name="Carvalho R."/>
            <person name="Voegtly L."/>
            <person name="Shi R."/>
            <person name="Duckworth R."/>
            <person name="Johnson A."/>
            <person name="Loviza R."/>
            <person name="Walstead R."/>
            <person name="Shah Z."/>
            <person name="Kiflezghi M."/>
            <person name="Wade K."/>
            <person name="Ball S.L."/>
            <person name="Bradley K.W."/>
            <person name="Asai D.J."/>
            <person name="Bowman C.A."/>
            <person name="Russell D.A."/>
            <person name="Pope W.H."/>
            <person name="Jacobs-Sera D."/>
            <person name="Hendrix R.W."/>
            <person name="Hatfull G.F."/>
        </authorList>
    </citation>
    <scope>NUCLEOTIDE SEQUENCE [LARGE SCALE GENOMIC DNA]</scope>
    <source>
        <strain evidence="3 4">PUDD_83A45</strain>
    </source>
</reference>
<organism evidence="3 4">
    <name type="scientific">Corynebacterium riegelii</name>
    <dbReference type="NCBI Taxonomy" id="156976"/>
    <lineage>
        <taxon>Bacteria</taxon>
        <taxon>Bacillati</taxon>
        <taxon>Actinomycetota</taxon>
        <taxon>Actinomycetes</taxon>
        <taxon>Mycobacteriales</taxon>
        <taxon>Corynebacteriaceae</taxon>
        <taxon>Corynebacterium</taxon>
    </lineage>
</organism>
<gene>
    <name evidence="3" type="ORF">AK829_11175</name>
</gene>
<dbReference type="AlphaFoldDB" id="A0A0K1RDT7"/>
<evidence type="ECO:0000256" key="1">
    <source>
        <dbReference type="SAM" id="MobiDB-lite"/>
    </source>
</evidence>
<keyword evidence="2" id="KW-1133">Transmembrane helix</keyword>
<feature type="transmembrane region" description="Helical" evidence="2">
    <location>
        <begin position="575"/>
        <end position="601"/>
    </location>
</feature>
<dbReference type="PATRIC" id="fig|156976.3.peg.2252"/>
<keyword evidence="4" id="KW-1185">Reference proteome</keyword>
<dbReference type="RefSeq" id="WP_052205931.1">
    <property type="nucleotide sequence ID" value="NZ_CP012342.1"/>
</dbReference>
<sequence length="897" mass="98582">MAKAISTFLHKGPFSRRLRQCIADLAALGLVGESIWIDAEDPTTGVLIGNADEGKPFYGSLSQLLNKVGGVPVHVVTLNVLGQDQGVGTLEQHHISDLQQQIRNTGVSELQGADSANVIVAEVGARVSKQLPTIAGFRNLMLAPEESESPDIPASEIFKADNSAPEDFALSAACKLAGLCGLWKGATSIPVADQAAGDGLRLVRTYYRRVDAQEIQAQLKDQIFNVAQLPQVRTTPAGQPLHVTTLPNLAGMNQQIAQQILQNHREQIEAPRTEALREATEYKKATEVAKDVGKLYLRNLVRWPVIALQNFTADVRDKVNSEAQKLLGADSRVRVGGPETMPATPPVGKETVQGASAFRRDLYRPLWDEYIDTSLALADADLRSFNDDGKQVPPYLKASNQALNTARSAQDIIPGPSAAFTANDLPAGLRGQASELPLQPYDIKGIRGFEEKLRTSEFRGAHDGVQRFQAWKRKNSQSLASRVGEQLVITEDQLWNDYAVARDRYYELEGRESRITNTSGGASWWRWLGYVVFWSGAIFALAWGIGNWWPDAANPMVPRWLFAQNLNEAPTKVKAWMFGLWFVLWLVCWLIQVWLETLAIFRTVNARAQIRSEREAAKTNMDAAERAYVQIQHGYLQFLSISKIYGSLLERPFGTIASVKTKSPVPMNQMPASVRITEAVPDSAAIERFVASVREEYYRQGWLEERVDAGLKRAFDMVNASYGDQGGDRHSFLMSQGEDSQELLDLLAKAMTSPEFVDADRTGEKWEKVVQRLERNDNGVRDALLSKQQMYRAGSLAAAREMPALANVKDAGTFNGTFVTSTGWAGGNANVIDTSQTQHSISRQTGDQVGVAELLVQFGHPGDRSSFVFAGDEADAMRGNGTSAPSPSDGLKLPGLD</sequence>
<proteinExistence type="predicted"/>
<accession>A0A0K1RDT7</accession>
<feature type="transmembrane region" description="Helical" evidence="2">
    <location>
        <begin position="527"/>
        <end position="549"/>
    </location>
</feature>
<evidence type="ECO:0000313" key="4">
    <source>
        <dbReference type="Proteomes" id="UP000060016"/>
    </source>
</evidence>
<dbReference type="EMBL" id="CP012342">
    <property type="protein sequence ID" value="AKV59587.1"/>
    <property type="molecule type" value="Genomic_DNA"/>
</dbReference>
<dbReference type="Proteomes" id="UP000060016">
    <property type="component" value="Chromosome"/>
</dbReference>
<dbReference type="KEGG" id="crie:AK829_11175"/>
<feature type="region of interest" description="Disordered" evidence="1">
    <location>
        <begin position="876"/>
        <end position="897"/>
    </location>
</feature>
<keyword evidence="2" id="KW-0472">Membrane</keyword>
<evidence type="ECO:0000313" key="3">
    <source>
        <dbReference type="EMBL" id="AKV59587.1"/>
    </source>
</evidence>
<protein>
    <submittedName>
        <fullName evidence="3">Uncharacterized protein</fullName>
    </submittedName>
</protein>
<keyword evidence="2" id="KW-0812">Transmembrane</keyword>
<name>A0A0K1RDT7_9CORY</name>